<organism evidence="1 2">
    <name type="scientific">Oidiodendron maius (strain Zn)</name>
    <dbReference type="NCBI Taxonomy" id="913774"/>
    <lineage>
        <taxon>Eukaryota</taxon>
        <taxon>Fungi</taxon>
        <taxon>Dikarya</taxon>
        <taxon>Ascomycota</taxon>
        <taxon>Pezizomycotina</taxon>
        <taxon>Leotiomycetes</taxon>
        <taxon>Leotiomycetes incertae sedis</taxon>
        <taxon>Myxotrichaceae</taxon>
        <taxon>Oidiodendron</taxon>
    </lineage>
</organism>
<dbReference type="PANTHER" id="PTHR37490">
    <property type="entry name" value="EXPRESSED PROTEIN"/>
    <property type="match status" value="1"/>
</dbReference>
<evidence type="ECO:0000313" key="2">
    <source>
        <dbReference type="Proteomes" id="UP000054321"/>
    </source>
</evidence>
<reference evidence="2" key="2">
    <citation type="submission" date="2015-01" db="EMBL/GenBank/DDBJ databases">
        <title>Evolutionary Origins and Diversification of the Mycorrhizal Mutualists.</title>
        <authorList>
            <consortium name="DOE Joint Genome Institute"/>
            <consortium name="Mycorrhizal Genomics Consortium"/>
            <person name="Kohler A."/>
            <person name="Kuo A."/>
            <person name="Nagy L.G."/>
            <person name="Floudas D."/>
            <person name="Copeland A."/>
            <person name="Barry K.W."/>
            <person name="Cichocki N."/>
            <person name="Veneault-Fourrey C."/>
            <person name="LaButti K."/>
            <person name="Lindquist E.A."/>
            <person name="Lipzen A."/>
            <person name="Lundell T."/>
            <person name="Morin E."/>
            <person name="Murat C."/>
            <person name="Riley R."/>
            <person name="Ohm R."/>
            <person name="Sun H."/>
            <person name="Tunlid A."/>
            <person name="Henrissat B."/>
            <person name="Grigoriev I.V."/>
            <person name="Hibbett D.S."/>
            <person name="Martin F."/>
        </authorList>
    </citation>
    <scope>NUCLEOTIDE SEQUENCE [LARGE SCALE GENOMIC DNA]</scope>
    <source>
        <strain evidence="2">Zn</strain>
    </source>
</reference>
<dbReference type="Proteomes" id="UP000054321">
    <property type="component" value="Unassembled WGS sequence"/>
</dbReference>
<dbReference type="HOGENOM" id="CLU_031559_3_1_1"/>
<reference evidence="1 2" key="1">
    <citation type="submission" date="2014-04" db="EMBL/GenBank/DDBJ databases">
        <authorList>
            <consortium name="DOE Joint Genome Institute"/>
            <person name="Kuo A."/>
            <person name="Martino E."/>
            <person name="Perotto S."/>
            <person name="Kohler A."/>
            <person name="Nagy L.G."/>
            <person name="Floudas D."/>
            <person name="Copeland A."/>
            <person name="Barry K.W."/>
            <person name="Cichocki N."/>
            <person name="Veneault-Fourrey C."/>
            <person name="LaButti K."/>
            <person name="Lindquist E.A."/>
            <person name="Lipzen A."/>
            <person name="Lundell T."/>
            <person name="Morin E."/>
            <person name="Murat C."/>
            <person name="Sun H."/>
            <person name="Tunlid A."/>
            <person name="Henrissat B."/>
            <person name="Grigoriev I.V."/>
            <person name="Hibbett D.S."/>
            <person name="Martin F."/>
            <person name="Nordberg H.P."/>
            <person name="Cantor M.N."/>
            <person name="Hua S.X."/>
        </authorList>
    </citation>
    <scope>NUCLEOTIDE SEQUENCE [LARGE SCALE GENOMIC DNA]</scope>
    <source>
        <strain evidence="1 2">Zn</strain>
    </source>
</reference>
<dbReference type="OrthoDB" id="426718at2759"/>
<dbReference type="PANTHER" id="PTHR37490:SF3">
    <property type="entry name" value="DUF3431 DOMAIN CONTAINING PROTEIN"/>
    <property type="match status" value="1"/>
</dbReference>
<keyword evidence="2" id="KW-1185">Reference proteome</keyword>
<dbReference type="InterPro" id="IPR021838">
    <property type="entry name" value="DUF3431"/>
</dbReference>
<sequence length="299" mass="34392">MIQRTAPGQATKAFVVASRSQDDNTWLEEHLSDWTVYRYVVDNSQAQYTVPQNKGREAMVYLSYIIDAYDYLPDVVVFMHSDRYQWHNDDPLYDGVPMLKSLQLPYIMSQGYANIRCVWTLGCPSEIKLDGSADSTRTDDLGATQSAYKQAFEELFPGRVLPETVGVPCCAQFAVTRDTIRRRPVKDYERYRQWLLNTPLKDNISGRIFEYSWHIMFGKPYTHCPNAKDCYCNLFGLCNLECGSNGNETCGERWPFPRFSTLPKGWPTVGWDKKERGPDVLERLRNVAISSASSDRQRV</sequence>
<dbReference type="AlphaFoldDB" id="A0A0C3DL32"/>
<accession>A0A0C3DL32</accession>
<dbReference type="InParanoid" id="A0A0C3DL32"/>
<protein>
    <submittedName>
        <fullName evidence="1">Uncharacterized protein</fullName>
    </submittedName>
</protein>
<dbReference type="Pfam" id="PF11913">
    <property type="entry name" value="DUF3431"/>
    <property type="match status" value="1"/>
</dbReference>
<name>A0A0C3DL32_OIDMZ</name>
<dbReference type="EMBL" id="KN832874">
    <property type="protein sequence ID" value="KIN02718.1"/>
    <property type="molecule type" value="Genomic_DNA"/>
</dbReference>
<gene>
    <name evidence="1" type="ORF">OIDMADRAFT_160324</name>
</gene>
<proteinExistence type="predicted"/>
<evidence type="ECO:0000313" key="1">
    <source>
        <dbReference type="EMBL" id="KIN02718.1"/>
    </source>
</evidence>